<sequence length="315" mass="33998">MTKIDPLPLKGLTTYSLKDRPSKVSHQDFARPWTRGGGLREFLERLPKILAGRSLREIAAAWVQARRQDRPVLLGMGAHPLKVGLGPVLIDLMSRGLVTGLAVNGAVIIHDAEIAMVGRTSEDVDRVLGAGQFGMARETAEFLNEATAWGARLGLGLGQAVARRLHDSDFPYKNLSLLAAAAHLEVPVTVHVAVGTDIIHLHPSCNPAALGETTHLDFRTFAAQVSRLAGGLYINLGSAVILPEVFLKALTLARNLGYRVEPLTTVNLDFIQHYRPMTNVVRRPTAGAGTGYALTGHHEILIPLLAAYVVETMEG</sequence>
<proteinExistence type="predicted"/>
<dbReference type="EMBL" id="DTMF01000218">
    <property type="protein sequence ID" value="HGF34523.1"/>
    <property type="molecule type" value="Genomic_DNA"/>
</dbReference>
<name>A0A7C3UZC6_9BACT</name>
<dbReference type="AlphaFoldDB" id="A0A7C3UZC6"/>
<comment type="caution">
    <text evidence="1">The sequence shown here is derived from an EMBL/GenBank/DDBJ whole genome shotgun (WGS) entry which is preliminary data.</text>
</comment>
<reference evidence="1" key="1">
    <citation type="journal article" date="2020" name="mSystems">
        <title>Genome- and Community-Level Interaction Insights into Carbon Utilization and Element Cycling Functions of Hydrothermarchaeota in Hydrothermal Sediment.</title>
        <authorList>
            <person name="Zhou Z."/>
            <person name="Liu Y."/>
            <person name="Xu W."/>
            <person name="Pan J."/>
            <person name="Luo Z.H."/>
            <person name="Li M."/>
        </authorList>
    </citation>
    <scope>NUCLEOTIDE SEQUENCE [LARGE SCALE GENOMIC DNA]</scope>
    <source>
        <strain evidence="1">SpSt-897</strain>
    </source>
</reference>
<gene>
    <name evidence="1" type="ORF">ENW96_09090</name>
</gene>
<accession>A0A7C3UZC6</accession>
<evidence type="ECO:0000313" key="1">
    <source>
        <dbReference type="EMBL" id="HGF34523.1"/>
    </source>
</evidence>
<organism evidence="1">
    <name type="scientific">Desulfobacca acetoxidans</name>
    <dbReference type="NCBI Taxonomy" id="60893"/>
    <lineage>
        <taxon>Bacteria</taxon>
        <taxon>Pseudomonadati</taxon>
        <taxon>Thermodesulfobacteriota</taxon>
        <taxon>Desulfobaccia</taxon>
        <taxon>Desulfobaccales</taxon>
        <taxon>Desulfobaccaceae</taxon>
        <taxon>Desulfobacca</taxon>
    </lineage>
</organism>
<protein>
    <submittedName>
        <fullName evidence="1">Uncharacterized protein</fullName>
    </submittedName>
</protein>